<evidence type="ECO:0000256" key="1">
    <source>
        <dbReference type="SAM" id="MobiDB-lite"/>
    </source>
</evidence>
<name>A0A1G2FZ60_9BACT</name>
<dbReference type="AlphaFoldDB" id="A0A1G2FZ60"/>
<dbReference type="InterPro" id="IPR013688">
    <property type="entry name" value="GBS_Bsp-like"/>
</dbReference>
<organism evidence="2 3">
    <name type="scientific">Candidatus Ryanbacteria bacterium RIFCSPHIGHO2_01_FULL_45_22</name>
    <dbReference type="NCBI Taxonomy" id="1802114"/>
    <lineage>
        <taxon>Bacteria</taxon>
        <taxon>Candidatus Ryaniibacteriota</taxon>
    </lineage>
</organism>
<dbReference type="InterPro" id="IPR024079">
    <property type="entry name" value="MetalloPept_cat_dom_sf"/>
</dbReference>
<dbReference type="Gene3D" id="2.60.40.3760">
    <property type="match status" value="1"/>
</dbReference>
<gene>
    <name evidence="2" type="ORF">A2719_05460</name>
</gene>
<dbReference type="Gene3D" id="3.40.390.10">
    <property type="entry name" value="Collagenase (Catalytic Domain)"/>
    <property type="match status" value="1"/>
</dbReference>
<evidence type="ECO:0000313" key="2">
    <source>
        <dbReference type="EMBL" id="OGZ43336.1"/>
    </source>
</evidence>
<dbReference type="Pfam" id="PF08481">
    <property type="entry name" value="GBS_Bsp-like"/>
    <property type="match status" value="1"/>
</dbReference>
<proteinExistence type="predicted"/>
<accession>A0A1G2FZ60</accession>
<evidence type="ECO:0008006" key="4">
    <source>
        <dbReference type="Google" id="ProtNLM"/>
    </source>
</evidence>
<dbReference type="Proteomes" id="UP000177480">
    <property type="component" value="Unassembled WGS sequence"/>
</dbReference>
<dbReference type="STRING" id="1802114.A2719_05460"/>
<feature type="compositionally biased region" description="Basic and acidic residues" evidence="1">
    <location>
        <begin position="751"/>
        <end position="763"/>
    </location>
</feature>
<comment type="caution">
    <text evidence="2">The sequence shown here is derived from an EMBL/GenBank/DDBJ whole genome shotgun (WGS) entry which is preliminary data.</text>
</comment>
<dbReference type="GO" id="GO:0008237">
    <property type="term" value="F:metallopeptidase activity"/>
    <property type="evidence" value="ECO:0007669"/>
    <property type="project" value="InterPro"/>
</dbReference>
<dbReference type="EMBL" id="MHNK01000017">
    <property type="protein sequence ID" value="OGZ43336.1"/>
    <property type="molecule type" value="Genomic_DNA"/>
</dbReference>
<protein>
    <recommendedName>
        <fullName evidence="4">Peptidase M10 metallopeptidase domain-containing protein</fullName>
    </recommendedName>
</protein>
<reference evidence="2 3" key="1">
    <citation type="journal article" date="2016" name="Nat. Commun.">
        <title>Thousands of microbial genomes shed light on interconnected biogeochemical processes in an aquifer system.</title>
        <authorList>
            <person name="Anantharaman K."/>
            <person name="Brown C.T."/>
            <person name="Hug L.A."/>
            <person name="Sharon I."/>
            <person name="Castelle C.J."/>
            <person name="Probst A.J."/>
            <person name="Thomas B.C."/>
            <person name="Singh A."/>
            <person name="Wilkins M.J."/>
            <person name="Karaoz U."/>
            <person name="Brodie E.L."/>
            <person name="Williams K.H."/>
            <person name="Hubbard S.S."/>
            <person name="Banfield J.F."/>
        </authorList>
    </citation>
    <scope>NUCLEOTIDE SEQUENCE [LARGE SCALE GENOMIC DNA]</scope>
</reference>
<dbReference type="SUPFAM" id="SSF55486">
    <property type="entry name" value="Metalloproteases ('zincins'), catalytic domain"/>
    <property type="match status" value="1"/>
</dbReference>
<sequence>MFMVGAVVAFGFLASRSGTLQGGFAATIPSCTGVRGPVSTPESLGFLWFYADGVQNATSVSFAVWTDAGGQDDLVWYSGSSISGTASALVDLSRHPDEGLVHVHVYMFDGSSPTFCGGLTFTKPTGATPVTYQLSKDFSSIDKQRGWNWKYQGLVYAPENTYTQCGTDACWHGEGYRIIKKNVWATPEPSVMPYTQLRWQAPTVGSASITGTIRAVGGTCEGNGDGVYMEIVHVPKEYGTAQTIWTRQLASGDSVGASFDKTVVFTGPVSYPGEHSLNARGEIRFRLYPRGNNWCDWIEFDPKIEFTPATLGGGKVMVKKVLLPGVSASPTMVLDGLPPTSASGDMVYWENVTPGNRVLSVSGAPKVFYAVCTDASECLSTPSEGATMSLDHQFGKSDTIRVYFASATTNIVDAYALASLASPLRADDYEGYNMSILANNCTVDLYTNTTGDYLSWAEQSATAWLASGVKIHIISDVTKGFQTSVLCDDKTGQSDGISALRFGDFNLISCDNNEAAGWTTYGPSLFDSANMDKGYSTFYPDIAIDIADVGYATDSVLYSKQMIHIISHEIGHLLGLRHTISNDSVMKSGSYNLIFPSATDIDAVKAKYPTCAPKPAKVSLSFSPSPATWRATPGSNGKSVCRDGKMIKPNGEWVTNLDVEETNGSSGATMDKAVIKQYDTSGVLRVTETINNFYSGLKVKAGSIKAVSFYVTPRAKFALGKIALKLSGKDDLGNAVETEEKVLPLKPPPKGQEKLSKCKKDPAEPWPILGNGPVPIPQ</sequence>
<evidence type="ECO:0000313" key="3">
    <source>
        <dbReference type="Proteomes" id="UP000177480"/>
    </source>
</evidence>
<feature type="region of interest" description="Disordered" evidence="1">
    <location>
        <begin position="739"/>
        <end position="778"/>
    </location>
</feature>